<organism evidence="1 2">
    <name type="scientific">Gracilariopsis chorda</name>
    <dbReference type="NCBI Taxonomy" id="448386"/>
    <lineage>
        <taxon>Eukaryota</taxon>
        <taxon>Rhodophyta</taxon>
        <taxon>Florideophyceae</taxon>
        <taxon>Rhodymeniophycidae</taxon>
        <taxon>Gracilariales</taxon>
        <taxon>Gracilariaceae</taxon>
        <taxon>Gracilariopsis</taxon>
    </lineage>
</organism>
<sequence length="59" mass="6732">MPEDQAYTKQKVLENKATKGIVAVFHIRMNTKNKVAATQELAVSGILELDFLLKRWLKC</sequence>
<dbReference type="AlphaFoldDB" id="A0A2V3IPQ3"/>
<evidence type="ECO:0000313" key="1">
    <source>
        <dbReference type="EMBL" id="PXF44037.1"/>
    </source>
</evidence>
<evidence type="ECO:0000313" key="2">
    <source>
        <dbReference type="Proteomes" id="UP000247409"/>
    </source>
</evidence>
<reference evidence="1 2" key="1">
    <citation type="journal article" date="2018" name="Mol. Biol. Evol.">
        <title>Analysis of the draft genome of the red seaweed Gracilariopsis chorda provides insights into genome size evolution in Rhodophyta.</title>
        <authorList>
            <person name="Lee J."/>
            <person name="Yang E.C."/>
            <person name="Graf L."/>
            <person name="Yang J.H."/>
            <person name="Qiu H."/>
            <person name="Zel Zion U."/>
            <person name="Chan C.X."/>
            <person name="Stephens T.G."/>
            <person name="Weber A.P.M."/>
            <person name="Boo G.H."/>
            <person name="Boo S.M."/>
            <person name="Kim K.M."/>
            <person name="Shin Y."/>
            <person name="Jung M."/>
            <person name="Lee S.J."/>
            <person name="Yim H.S."/>
            <person name="Lee J.H."/>
            <person name="Bhattacharya D."/>
            <person name="Yoon H.S."/>
        </authorList>
    </citation>
    <scope>NUCLEOTIDE SEQUENCE [LARGE SCALE GENOMIC DNA]</scope>
    <source>
        <strain evidence="1 2">SKKU-2015</strain>
        <tissue evidence="1">Whole body</tissue>
    </source>
</reference>
<accession>A0A2V3IPQ3</accession>
<gene>
    <name evidence="1" type="ORF">BWQ96_06210</name>
</gene>
<proteinExistence type="predicted"/>
<protein>
    <submittedName>
        <fullName evidence="1">Uncharacterized protein</fullName>
    </submittedName>
</protein>
<name>A0A2V3IPQ3_9FLOR</name>
<dbReference type="EMBL" id="NBIV01000103">
    <property type="protein sequence ID" value="PXF44037.1"/>
    <property type="molecule type" value="Genomic_DNA"/>
</dbReference>
<dbReference type="Proteomes" id="UP000247409">
    <property type="component" value="Unassembled WGS sequence"/>
</dbReference>
<keyword evidence="2" id="KW-1185">Reference proteome</keyword>
<comment type="caution">
    <text evidence="1">The sequence shown here is derived from an EMBL/GenBank/DDBJ whole genome shotgun (WGS) entry which is preliminary data.</text>
</comment>